<accession>W5S6M2</accession>
<organism evidence="1 2">
    <name type="scientific">Pithovirus sibericum</name>
    <dbReference type="NCBI Taxonomy" id="1450746"/>
    <lineage>
        <taxon>Viruses</taxon>
        <taxon>Pithoviruses</taxon>
        <taxon>Orthopithovirinae</taxon>
        <taxon>Alphapithovirus</taxon>
        <taxon>Alphapithovirus sibericum</taxon>
    </lineage>
</organism>
<sequence length="102" mass="12191">MIFRLLETANEKMSNYELYFENEDEIEDFTFSHQLKSIRFVSYWKYRFTLEFETLDKLGGKLRGKIQVGGNPEDIYSYDPSSLEWSEHRAAEIQNIQLYSSN</sequence>
<protein>
    <submittedName>
        <fullName evidence="1">Uncharacterized protein</fullName>
    </submittedName>
</protein>
<dbReference type="RefSeq" id="YP_009001317.1">
    <property type="nucleotide sequence ID" value="NC_023423.1"/>
</dbReference>
<name>W5S6M2_9VIRU</name>
<evidence type="ECO:0000313" key="2">
    <source>
        <dbReference type="Proteomes" id="UP000202176"/>
    </source>
</evidence>
<dbReference type="Proteomes" id="UP000202176">
    <property type="component" value="Segment"/>
</dbReference>
<reference evidence="1 2" key="1">
    <citation type="journal article" date="2014" name="Proc. Natl. Acad. Sci. U.S.A.">
        <title>Thirty-thousand-year-old distant relative of giant icosahedral DNA viruses with a pandoravirus morphology.</title>
        <authorList>
            <person name="Legendre M."/>
            <person name="Bartoli J."/>
            <person name="Shmakova L."/>
            <person name="Jeudy S."/>
            <person name="Labadie K."/>
            <person name="Adrait A."/>
            <person name="Lescot M."/>
            <person name="Poirot O."/>
            <person name="Bertaux L."/>
            <person name="Bruley C."/>
            <person name="Coute Y."/>
            <person name="Rivkina E."/>
            <person name="Abergel C."/>
            <person name="Claverie J.M."/>
        </authorList>
    </citation>
    <scope>NUCLEOTIDE SEQUENCE [LARGE SCALE GENOMIC DNA]</scope>
    <source>
        <strain evidence="1">P1084-T</strain>
    </source>
</reference>
<keyword evidence="2" id="KW-1185">Reference proteome</keyword>
<dbReference type="GeneID" id="18266443"/>
<dbReference type="EMBL" id="KF740664">
    <property type="protein sequence ID" value="AHH01982.1"/>
    <property type="molecule type" value="Genomic_DNA"/>
</dbReference>
<gene>
    <name evidence="1" type="ORF">pv_416</name>
</gene>
<dbReference type="KEGG" id="vg:18266443"/>
<proteinExistence type="predicted"/>
<evidence type="ECO:0000313" key="1">
    <source>
        <dbReference type="EMBL" id="AHH01982.1"/>
    </source>
</evidence>